<feature type="domain" description="Exonuclease" evidence="8">
    <location>
        <begin position="355"/>
        <end position="515"/>
    </location>
</feature>
<dbReference type="InterPro" id="IPR013520">
    <property type="entry name" value="Ribonucl_H"/>
</dbReference>
<dbReference type="SUPFAM" id="SSF53098">
    <property type="entry name" value="Ribonuclease H-like"/>
    <property type="match status" value="1"/>
</dbReference>
<feature type="region of interest" description="Disordered" evidence="7">
    <location>
        <begin position="1"/>
        <end position="118"/>
    </location>
</feature>
<evidence type="ECO:0000256" key="5">
    <source>
        <dbReference type="ARBA" id="ARBA00022839"/>
    </source>
</evidence>
<evidence type="ECO:0000256" key="7">
    <source>
        <dbReference type="SAM" id="MobiDB-lite"/>
    </source>
</evidence>
<evidence type="ECO:0000256" key="3">
    <source>
        <dbReference type="ARBA" id="ARBA00022722"/>
    </source>
</evidence>
<feature type="compositionally biased region" description="Basic and acidic residues" evidence="7">
    <location>
        <begin position="28"/>
        <end position="45"/>
    </location>
</feature>
<dbReference type="PANTHER" id="PTHR12801:SF82">
    <property type="entry name" value="RNA EXONUCLEASE 5"/>
    <property type="match status" value="1"/>
</dbReference>
<dbReference type="GO" id="GO:0003676">
    <property type="term" value="F:nucleic acid binding"/>
    <property type="evidence" value="ECO:0007669"/>
    <property type="project" value="InterPro"/>
</dbReference>
<evidence type="ECO:0000256" key="6">
    <source>
        <dbReference type="ARBA" id="ARBA00023242"/>
    </source>
</evidence>
<evidence type="ECO:0000313" key="10">
    <source>
        <dbReference type="Proteomes" id="UP000037069"/>
    </source>
</evidence>
<dbReference type="InterPro" id="IPR012337">
    <property type="entry name" value="RNaseH-like_sf"/>
</dbReference>
<organism evidence="9 10">
    <name type="scientific">Lucilia cuprina</name>
    <name type="common">Green bottle fly</name>
    <name type="synonym">Australian sheep blowfly</name>
    <dbReference type="NCBI Taxonomy" id="7375"/>
    <lineage>
        <taxon>Eukaryota</taxon>
        <taxon>Metazoa</taxon>
        <taxon>Ecdysozoa</taxon>
        <taxon>Arthropoda</taxon>
        <taxon>Hexapoda</taxon>
        <taxon>Insecta</taxon>
        <taxon>Pterygota</taxon>
        <taxon>Neoptera</taxon>
        <taxon>Endopterygota</taxon>
        <taxon>Diptera</taxon>
        <taxon>Brachycera</taxon>
        <taxon>Muscomorpha</taxon>
        <taxon>Oestroidea</taxon>
        <taxon>Calliphoridae</taxon>
        <taxon>Luciliinae</taxon>
        <taxon>Lucilia</taxon>
    </lineage>
</organism>
<keyword evidence="6" id="KW-0539">Nucleus</keyword>
<dbReference type="Proteomes" id="UP000037069">
    <property type="component" value="Unassembled WGS sequence"/>
</dbReference>
<evidence type="ECO:0000256" key="1">
    <source>
        <dbReference type="ARBA" id="ARBA00004123"/>
    </source>
</evidence>
<dbReference type="AlphaFoldDB" id="A0A0L0C4E5"/>
<accession>A0A0L0C4E5</accession>
<feature type="compositionally biased region" description="Polar residues" evidence="7">
    <location>
        <begin position="74"/>
        <end position="83"/>
    </location>
</feature>
<dbReference type="GO" id="GO:0005634">
    <property type="term" value="C:nucleus"/>
    <property type="evidence" value="ECO:0007669"/>
    <property type="project" value="UniProtKB-SubCell"/>
</dbReference>
<dbReference type="GO" id="GO:0004527">
    <property type="term" value="F:exonuclease activity"/>
    <property type="evidence" value="ECO:0007669"/>
    <property type="project" value="UniProtKB-KW"/>
</dbReference>
<dbReference type="OMA" id="AKQHERN"/>
<dbReference type="InterPro" id="IPR047021">
    <property type="entry name" value="REXO1/3/4-like"/>
</dbReference>
<dbReference type="InterPro" id="IPR034922">
    <property type="entry name" value="REX1-like_exo"/>
</dbReference>
<comment type="caution">
    <text evidence="9">The sequence shown here is derived from an EMBL/GenBank/DDBJ whole genome shotgun (WGS) entry which is preliminary data.</text>
</comment>
<evidence type="ECO:0000313" key="9">
    <source>
        <dbReference type="EMBL" id="KNC27175.1"/>
    </source>
</evidence>
<dbReference type="STRING" id="7375.A0A0L0C4E5"/>
<dbReference type="Pfam" id="PF00929">
    <property type="entry name" value="RNase_T"/>
    <property type="match status" value="1"/>
</dbReference>
<dbReference type="OrthoDB" id="3996471at2759"/>
<dbReference type="FunFam" id="3.30.420.10:FF:000019">
    <property type="entry name" value="RNA exonuclease NEF-sp"/>
    <property type="match status" value="1"/>
</dbReference>
<dbReference type="CDD" id="cd06145">
    <property type="entry name" value="REX1_like"/>
    <property type="match status" value="1"/>
</dbReference>
<dbReference type="SMART" id="SM00479">
    <property type="entry name" value="EXOIII"/>
    <property type="match status" value="1"/>
</dbReference>
<reference evidence="9 10" key="1">
    <citation type="journal article" date="2015" name="Nat. Commun.">
        <title>Lucilia cuprina genome unlocks parasitic fly biology to underpin future interventions.</title>
        <authorList>
            <person name="Anstead C.A."/>
            <person name="Korhonen P.K."/>
            <person name="Young N.D."/>
            <person name="Hall R.S."/>
            <person name="Jex A.R."/>
            <person name="Murali S.C."/>
            <person name="Hughes D.S."/>
            <person name="Lee S.F."/>
            <person name="Perry T."/>
            <person name="Stroehlein A.J."/>
            <person name="Ansell B.R."/>
            <person name="Breugelmans B."/>
            <person name="Hofmann A."/>
            <person name="Qu J."/>
            <person name="Dugan S."/>
            <person name="Lee S.L."/>
            <person name="Chao H."/>
            <person name="Dinh H."/>
            <person name="Han Y."/>
            <person name="Doddapaneni H.V."/>
            <person name="Worley K.C."/>
            <person name="Muzny D.M."/>
            <person name="Ioannidis P."/>
            <person name="Waterhouse R.M."/>
            <person name="Zdobnov E.M."/>
            <person name="James P.J."/>
            <person name="Bagnall N.H."/>
            <person name="Kotze A.C."/>
            <person name="Gibbs R.A."/>
            <person name="Richards S."/>
            <person name="Batterham P."/>
            <person name="Gasser R.B."/>
        </authorList>
    </citation>
    <scope>NUCLEOTIDE SEQUENCE [LARGE SCALE GENOMIC DNA]</scope>
    <source>
        <strain evidence="9 10">LS</strain>
        <tissue evidence="9">Full body</tissue>
    </source>
</reference>
<gene>
    <name evidence="9" type="ORF">FF38_13854</name>
</gene>
<comment type="subcellular location">
    <subcellularLocation>
        <location evidence="1">Nucleus</location>
    </subcellularLocation>
</comment>
<dbReference type="Gene3D" id="3.30.420.10">
    <property type="entry name" value="Ribonuclease H-like superfamily/Ribonuclease H"/>
    <property type="match status" value="1"/>
</dbReference>
<proteinExistence type="inferred from homology"/>
<keyword evidence="3" id="KW-0540">Nuclease</keyword>
<keyword evidence="4" id="KW-0378">Hydrolase</keyword>
<evidence type="ECO:0000259" key="8">
    <source>
        <dbReference type="SMART" id="SM00479"/>
    </source>
</evidence>
<name>A0A0L0C4E5_LUCCU</name>
<evidence type="ECO:0000256" key="2">
    <source>
        <dbReference type="ARBA" id="ARBA00006357"/>
    </source>
</evidence>
<keyword evidence="10" id="KW-1185">Reference proteome</keyword>
<dbReference type="InterPro" id="IPR036397">
    <property type="entry name" value="RNaseH_sf"/>
</dbReference>
<protein>
    <recommendedName>
        <fullName evidence="8">Exonuclease domain-containing protein</fullName>
    </recommendedName>
</protein>
<keyword evidence="5" id="KW-0269">Exonuclease</keyword>
<evidence type="ECO:0000256" key="4">
    <source>
        <dbReference type="ARBA" id="ARBA00022801"/>
    </source>
</evidence>
<dbReference type="PANTHER" id="PTHR12801">
    <property type="entry name" value="RNA EXONUCLEASE REXO1 / RECO3 FAMILY MEMBER-RELATED"/>
    <property type="match status" value="1"/>
</dbReference>
<comment type="similarity">
    <text evidence="2">Belongs to the REXO1/REXO3 family.</text>
</comment>
<sequence>MKTLTTKQQERSEKKKKKLAALANLVKLNDKDRQEEIMAERRAESAQDNAKPNNDNKDDDGFIKVSHKKKQGKKNSFPSNSEEPLNKKPKIMNEDQPTESDVTSGPEEEELKNLNLSEDQYKQLKKELRERKRQLENIPSLRLREFGQRALLSVKDDDRTPIFLTDVQHLVMSALLGKKSPCAPDRWCFFDKPQQLSHTVVVCLEGLSLYHYLSNESKFEKINKIFDTRLEVVMPSSKKDGKSMAMLEELTQVPLTNAQAHELIEKHGSLEAAVELNKDPTLLINGIFPVEDTTVDPANNDLHPNDKFPRTKLLLSALQMVDEGYPMPLRGELNRQFSTYVMTKEKYAPVTNRSPMFGVDCEMCRTIKGVNELTRISIVNENCETVYETLVRPTNKIVDYLTQYSGITEEIMMKVTKELSDVHKEVRALLPPDAILVGQSLNCDLNAMRMMHPYVIDTSVCFNMSGIRKRKSKLQKLAMAFLKETIQGHEGGHDSVEDSVSSLKLVKLKLANSMEFGDEILTQKKRLHDIIRAASGDTIKNNLFAHASQRDKRTAIITANPLSSTVQELLKKAEQASLDNSQKCFLLHELSSNKEAVRKCKEILLENALTLCNLHITSDELRASSFDNTIESVNKWISKIWKNMAHNGLLLVLMGGASECSSGVAKIAIKSNVADVAAEVPLTV</sequence>
<dbReference type="EMBL" id="JRES01000932">
    <property type="protein sequence ID" value="KNC27175.1"/>
    <property type="molecule type" value="Genomic_DNA"/>
</dbReference>